<dbReference type="InterPro" id="IPR003137">
    <property type="entry name" value="PA_domain"/>
</dbReference>
<keyword evidence="3" id="KW-0732">Signal</keyword>
<evidence type="ECO:0000313" key="8">
    <source>
        <dbReference type="Proteomes" id="UP000383932"/>
    </source>
</evidence>
<dbReference type="SUPFAM" id="SSF47672">
    <property type="entry name" value="Transferrin receptor-like dimerisation domain"/>
    <property type="match status" value="1"/>
</dbReference>
<comment type="similarity">
    <text evidence="1">Belongs to the peptidase M28 family. M28B subfamily.</text>
</comment>
<evidence type="ECO:0000256" key="1">
    <source>
        <dbReference type="ARBA" id="ARBA00005634"/>
    </source>
</evidence>
<evidence type="ECO:0008006" key="9">
    <source>
        <dbReference type="Google" id="ProtNLM"/>
    </source>
</evidence>
<dbReference type="InterPro" id="IPR007365">
    <property type="entry name" value="TFR-like_dimer_dom"/>
</dbReference>
<feature type="signal peptide" evidence="3">
    <location>
        <begin position="1"/>
        <end position="20"/>
    </location>
</feature>
<evidence type="ECO:0000256" key="2">
    <source>
        <dbReference type="SAM" id="Coils"/>
    </source>
</evidence>
<organism evidence="7 8">
    <name type="scientific">Ceratobasidium theobromae</name>
    <dbReference type="NCBI Taxonomy" id="1582974"/>
    <lineage>
        <taxon>Eukaryota</taxon>
        <taxon>Fungi</taxon>
        <taxon>Dikarya</taxon>
        <taxon>Basidiomycota</taxon>
        <taxon>Agaricomycotina</taxon>
        <taxon>Agaricomycetes</taxon>
        <taxon>Cantharellales</taxon>
        <taxon>Ceratobasidiaceae</taxon>
        <taxon>Ceratobasidium</taxon>
    </lineage>
</organism>
<evidence type="ECO:0000259" key="6">
    <source>
        <dbReference type="Pfam" id="PF04389"/>
    </source>
</evidence>
<dbReference type="InterPro" id="IPR036757">
    <property type="entry name" value="TFR-like_dimer_dom_sf"/>
</dbReference>
<dbReference type="FunFam" id="3.40.630.10:FF:000101">
    <property type="entry name" value="N-acetylated alpha-linked acidic dipeptidase like 1"/>
    <property type="match status" value="1"/>
</dbReference>
<evidence type="ECO:0000259" key="4">
    <source>
        <dbReference type="Pfam" id="PF02225"/>
    </source>
</evidence>
<dbReference type="Gene3D" id="3.40.630.10">
    <property type="entry name" value="Zn peptidases"/>
    <property type="match status" value="1"/>
</dbReference>
<dbReference type="Pfam" id="PF04389">
    <property type="entry name" value="Peptidase_M28"/>
    <property type="match status" value="1"/>
</dbReference>
<dbReference type="InterPro" id="IPR046450">
    <property type="entry name" value="PA_dom_sf"/>
</dbReference>
<dbReference type="Gene3D" id="3.50.30.30">
    <property type="match status" value="1"/>
</dbReference>
<dbReference type="EMBL" id="SSOP01000166">
    <property type="protein sequence ID" value="KAB5590487.1"/>
    <property type="molecule type" value="Genomic_DNA"/>
</dbReference>
<comment type="caution">
    <text evidence="7">The sequence shown here is derived from an EMBL/GenBank/DDBJ whole genome shotgun (WGS) entry which is preliminary data.</text>
</comment>
<dbReference type="Proteomes" id="UP000383932">
    <property type="component" value="Unassembled WGS sequence"/>
</dbReference>
<feature type="domain" description="Peptidase M28" evidence="6">
    <location>
        <begin position="378"/>
        <end position="494"/>
    </location>
</feature>
<proteinExistence type="inferred from homology"/>
<sequence>MFILACLSIAFVSLFWRLLGRVELARSPDLADQFITHLHQPGNRYEVIPAFDPATAEEIFLTIPSPSSARSVSNAWTNEPHLAGSQSDYNSAIEQLKVFHDHFGIQQSKPLPIYEAGSVESRHAVRSILELTEPKAWIDTYYPLLETPGERKLEILDASGNAIWGAELEEKPADGDPASRWYNTVGAWHAFSGVGEGKLVYANYGDPGDFDKLVAEGYNLTGTIVLLRYGNNFRGLQVKAAYEAGAAGCLIYEDPRADAPVTTENGWPEGPARNPHAIQRGHVLDISLYSGISSTLTIKNEAYGELFFPGDPTTPGYPSYHNASRVKNTNLPSIPSLPVSWANTQVLLQELKNSGKNISDREVRLVNNVNRKFGPIWNTMAVIPGHIRNEVVIAGNHRDAWVLGAADPTSGTVSMHEVSKGLGELLRRGWKPLRTILLASWDGEEYGLFGSTEWGEDFEDWIRENVVAYLNVDKSSSGRALRLRGTPSLAHLLRQAALDIPHHEDNVRTLWDARNDRGLFMEPAKQAQSSAVPKGQRRTPAIIRPLGSGSDYTVFLQRFGLACADEAFTKARGDAIYHYHSLWDSETWMDKYGDPGYLRHVAIAKHLGLVILRLADSFILPINTTHYALELDNYLDKVVELLPTLPGAPDVTNLREAIGEVQTASRKLDQLKSQINDQINQIFAQHNSGAACVGGLTCAAIETHIGLQQVFDSSIGIPSKNMGLARLVEHVTSINKKLSTFEQGFISDAGIPGREWYRHMIVAPGKLKGYGATTFPTLTEAITIEHNATLATLEMERLVQLLRTLAQKLDKND</sequence>
<dbReference type="Pfam" id="PF04253">
    <property type="entry name" value="TFR_dimer"/>
    <property type="match status" value="1"/>
</dbReference>
<protein>
    <recommendedName>
        <fullName evidence="9">Zn-dependent exopeptidase</fullName>
    </recommendedName>
</protein>
<evidence type="ECO:0000313" key="7">
    <source>
        <dbReference type="EMBL" id="KAB5590487.1"/>
    </source>
</evidence>
<dbReference type="AlphaFoldDB" id="A0A5N5QGS4"/>
<feature type="domain" description="Transferrin receptor-like dimerisation" evidence="5">
    <location>
        <begin position="730"/>
        <end position="809"/>
    </location>
</feature>
<reference evidence="7 8" key="1">
    <citation type="journal article" date="2019" name="Fungal Biol. Biotechnol.">
        <title>Draft genome sequence of fastidious pathogen Ceratobasidium theobromae, which causes vascular-streak dieback in Theobroma cacao.</title>
        <authorList>
            <person name="Ali S.S."/>
            <person name="Asman A."/>
            <person name="Shao J."/>
            <person name="Firmansyah A.P."/>
            <person name="Susilo A.W."/>
            <person name="Rosmana A."/>
            <person name="McMahon P."/>
            <person name="Junaid M."/>
            <person name="Guest D."/>
            <person name="Kheng T.Y."/>
            <person name="Meinhardt L.W."/>
            <person name="Bailey B.A."/>
        </authorList>
    </citation>
    <scope>NUCLEOTIDE SEQUENCE [LARGE SCALE GENOMIC DNA]</scope>
    <source>
        <strain evidence="7 8">CT2</strain>
    </source>
</reference>
<dbReference type="SUPFAM" id="SSF53187">
    <property type="entry name" value="Zn-dependent exopeptidases"/>
    <property type="match status" value="1"/>
</dbReference>
<keyword evidence="8" id="KW-1185">Reference proteome</keyword>
<evidence type="ECO:0000259" key="5">
    <source>
        <dbReference type="Pfam" id="PF04253"/>
    </source>
</evidence>
<feature type="coiled-coil region" evidence="2">
    <location>
        <begin position="654"/>
        <end position="681"/>
    </location>
</feature>
<dbReference type="OrthoDB" id="5841748at2759"/>
<dbReference type="SUPFAM" id="SSF52025">
    <property type="entry name" value="PA domain"/>
    <property type="match status" value="1"/>
</dbReference>
<name>A0A5N5QGS4_9AGAM</name>
<dbReference type="CDD" id="cd08022">
    <property type="entry name" value="M28_PSMA_like"/>
    <property type="match status" value="1"/>
</dbReference>
<dbReference type="Pfam" id="PF02225">
    <property type="entry name" value="PA"/>
    <property type="match status" value="1"/>
</dbReference>
<keyword evidence="2" id="KW-0175">Coiled coil</keyword>
<dbReference type="InterPro" id="IPR039373">
    <property type="entry name" value="Peptidase_M28B"/>
</dbReference>
<dbReference type="InterPro" id="IPR007484">
    <property type="entry name" value="Peptidase_M28"/>
</dbReference>
<dbReference type="CDD" id="cd02121">
    <property type="entry name" value="PA_GCPII_like"/>
    <property type="match status" value="1"/>
</dbReference>
<dbReference type="PANTHER" id="PTHR10404:SF46">
    <property type="entry name" value="VACUOLAR PROTEIN SORTING-ASSOCIATED PROTEIN 70"/>
    <property type="match status" value="1"/>
</dbReference>
<feature type="chain" id="PRO_5024275309" description="Zn-dependent exopeptidase" evidence="3">
    <location>
        <begin position="21"/>
        <end position="813"/>
    </location>
</feature>
<dbReference type="GO" id="GO:0004180">
    <property type="term" value="F:carboxypeptidase activity"/>
    <property type="evidence" value="ECO:0007669"/>
    <property type="project" value="TreeGrafter"/>
</dbReference>
<dbReference type="PANTHER" id="PTHR10404">
    <property type="entry name" value="N-ACETYLATED-ALPHA-LINKED ACIDIC DIPEPTIDASE"/>
    <property type="match status" value="1"/>
</dbReference>
<accession>A0A5N5QGS4</accession>
<dbReference type="Gene3D" id="1.20.930.40">
    <property type="entry name" value="Transferrin receptor-like, dimerisation domain"/>
    <property type="match status" value="1"/>
</dbReference>
<feature type="domain" description="PA" evidence="4">
    <location>
        <begin position="196"/>
        <end position="262"/>
    </location>
</feature>
<evidence type="ECO:0000256" key="3">
    <source>
        <dbReference type="SAM" id="SignalP"/>
    </source>
</evidence>
<gene>
    <name evidence="7" type="ORF">CTheo_6069</name>
</gene>